<evidence type="ECO:0000313" key="3">
    <source>
        <dbReference type="WBParaSite" id="sdigi.contig666.g9427.t1"/>
    </source>
</evidence>
<feature type="region of interest" description="Disordered" evidence="1">
    <location>
        <begin position="159"/>
        <end position="180"/>
    </location>
</feature>
<evidence type="ECO:0000313" key="2">
    <source>
        <dbReference type="Proteomes" id="UP000887581"/>
    </source>
</evidence>
<name>A0A915Q608_9BILA</name>
<sequence>MNRNVRRLSQCLELLLTGQAIMHERGREVKERAISYATETEHSTTLTLPCRKTRSSGEWRYENMCPVGRGREYRTSKLTRLVARFSPLIEKWKNRGTRVINDTISVEGLCLMETIESVSMLSDCMTTLVIKKPEVFAGQDDRTTQYLFNGELLNKKDDSAGLERDSTLDRTQQIRRDGNR</sequence>
<reference evidence="3" key="1">
    <citation type="submission" date="2022-11" db="UniProtKB">
        <authorList>
            <consortium name="WormBaseParasite"/>
        </authorList>
    </citation>
    <scope>IDENTIFICATION</scope>
</reference>
<protein>
    <submittedName>
        <fullName evidence="3">Uncharacterized protein</fullName>
    </submittedName>
</protein>
<organism evidence="2 3">
    <name type="scientific">Setaria digitata</name>
    <dbReference type="NCBI Taxonomy" id="48799"/>
    <lineage>
        <taxon>Eukaryota</taxon>
        <taxon>Metazoa</taxon>
        <taxon>Ecdysozoa</taxon>
        <taxon>Nematoda</taxon>
        <taxon>Chromadorea</taxon>
        <taxon>Rhabditida</taxon>
        <taxon>Spirurina</taxon>
        <taxon>Spiruromorpha</taxon>
        <taxon>Filarioidea</taxon>
        <taxon>Setariidae</taxon>
        <taxon>Setaria</taxon>
    </lineage>
</organism>
<accession>A0A915Q608</accession>
<evidence type="ECO:0000256" key="1">
    <source>
        <dbReference type="SAM" id="MobiDB-lite"/>
    </source>
</evidence>
<dbReference type="WBParaSite" id="sdigi.contig666.g9427.t1">
    <property type="protein sequence ID" value="sdigi.contig666.g9427.t1"/>
    <property type="gene ID" value="sdigi.contig666.g9427"/>
</dbReference>
<dbReference type="AlphaFoldDB" id="A0A915Q608"/>
<keyword evidence="2" id="KW-1185">Reference proteome</keyword>
<dbReference type="Proteomes" id="UP000887581">
    <property type="component" value="Unplaced"/>
</dbReference>
<proteinExistence type="predicted"/>